<dbReference type="AlphaFoldDB" id="A0A8S0XIR7"/>
<dbReference type="InterPro" id="IPR018253">
    <property type="entry name" value="DnaJ_domain_CS"/>
</dbReference>
<feature type="region of interest" description="Disordered" evidence="1">
    <location>
        <begin position="509"/>
        <end position="557"/>
    </location>
</feature>
<dbReference type="SUPFAM" id="SSF46565">
    <property type="entry name" value="Chaperone J-domain"/>
    <property type="match status" value="1"/>
</dbReference>
<gene>
    <name evidence="3" type="ORF">AAE3_LOCUS6028</name>
</gene>
<feature type="compositionally biased region" description="Low complexity" evidence="1">
    <location>
        <begin position="517"/>
        <end position="533"/>
    </location>
</feature>
<comment type="caution">
    <text evidence="3">The sequence shown here is derived from an EMBL/GenBank/DDBJ whole genome shotgun (WGS) entry which is preliminary data.</text>
</comment>
<dbReference type="PANTHER" id="PTHR44924:SF1">
    <property type="entry name" value="DNAJ SUBFAMILY A MEMBER 2"/>
    <property type="match status" value="1"/>
</dbReference>
<dbReference type="CDD" id="cd06257">
    <property type="entry name" value="DnaJ"/>
    <property type="match status" value="1"/>
</dbReference>
<dbReference type="Gene3D" id="1.10.287.110">
    <property type="entry name" value="DnaJ domain"/>
    <property type="match status" value="1"/>
</dbReference>
<dbReference type="Pfam" id="PF14308">
    <property type="entry name" value="DnaJ-X"/>
    <property type="match status" value="1"/>
</dbReference>
<proteinExistence type="predicted"/>
<dbReference type="PROSITE" id="PS00636">
    <property type="entry name" value="DNAJ_1"/>
    <property type="match status" value="1"/>
</dbReference>
<dbReference type="EMBL" id="CACVBS010000041">
    <property type="protein sequence ID" value="CAA7263819.1"/>
    <property type="molecule type" value="Genomic_DNA"/>
</dbReference>
<evidence type="ECO:0000313" key="3">
    <source>
        <dbReference type="EMBL" id="CAA7263819.1"/>
    </source>
</evidence>
<dbReference type="PROSITE" id="PS50076">
    <property type="entry name" value="DNAJ_2"/>
    <property type="match status" value="1"/>
</dbReference>
<dbReference type="OrthoDB" id="552049at2759"/>
<name>A0A8S0XIR7_CYCAE</name>
<dbReference type="PANTHER" id="PTHR44924">
    <property type="entry name" value="DNAJ SUBFAMILY A MEMBER 2"/>
    <property type="match status" value="1"/>
</dbReference>
<dbReference type="InterPro" id="IPR001623">
    <property type="entry name" value="DnaJ_domain"/>
</dbReference>
<dbReference type="Proteomes" id="UP000467700">
    <property type="component" value="Unassembled WGS sequence"/>
</dbReference>
<dbReference type="InterPro" id="IPR036869">
    <property type="entry name" value="J_dom_sf"/>
</dbReference>
<accession>A0A8S0XIR7</accession>
<dbReference type="Pfam" id="PF00226">
    <property type="entry name" value="DnaJ"/>
    <property type="match status" value="1"/>
</dbReference>
<sequence>MVRQDSFDTVLDDDLDEYPSFHMSPSYPVLPSRPILPHISTTCSNPRCGISLEFPVPAPQPRPGTLLQIRCFACQNILSHAFYPGQIPSSSTVAASSRSGTSTPNNGHKSSTSSAGAQQRKGRKIGTQERPLETGYYDILGVPVTATTDDIKKAYRRLAIKHHPDKNPDDPHAEERFKEIAIAYQTLSDDALRKKYNEFGPKESAPEGGYVDPEEVFGAIFGGERFVPIIGNISLARDMKTALQEAEDAEEAEEHDGKPRPKDAKGREILSPEERAKKEEKDRIKAEKDRQKAAEKAAARAERVKKLVDNLERKLGIFTESATGPNDPDVSSSWRTICELEADELKRESYGVELLQTIGFVYVSKAKHHLATNQSFLGVGGWLHNVQGKYHVFSETVSTLRAAIELKSVFDQIQAAEKAGNLSPEEKKRLEEQAAEKGLQALFKGTKLEVESILREVCERVLEDPNIPREKSILRAVALQMLGEAYMGVKKDDAAGPKGEDSDYVKIETKRSRARDGQQQPQPPHQNQQGGHQQQHRQQHPVPPYGGTKTTYSGPYM</sequence>
<feature type="compositionally biased region" description="Acidic residues" evidence="1">
    <location>
        <begin position="245"/>
        <end position="254"/>
    </location>
</feature>
<protein>
    <recommendedName>
        <fullName evidence="2">J domain-containing protein</fullName>
    </recommendedName>
</protein>
<organism evidence="3 4">
    <name type="scientific">Cyclocybe aegerita</name>
    <name type="common">Black poplar mushroom</name>
    <name type="synonym">Agrocybe aegerita</name>
    <dbReference type="NCBI Taxonomy" id="1973307"/>
    <lineage>
        <taxon>Eukaryota</taxon>
        <taxon>Fungi</taxon>
        <taxon>Dikarya</taxon>
        <taxon>Basidiomycota</taxon>
        <taxon>Agaricomycotina</taxon>
        <taxon>Agaricomycetes</taxon>
        <taxon>Agaricomycetidae</taxon>
        <taxon>Agaricales</taxon>
        <taxon>Agaricineae</taxon>
        <taxon>Bolbitiaceae</taxon>
        <taxon>Cyclocybe</taxon>
    </lineage>
</organism>
<feature type="compositionally biased region" description="Low complexity" evidence="1">
    <location>
        <begin position="89"/>
        <end position="103"/>
    </location>
</feature>
<feature type="region of interest" description="Disordered" evidence="1">
    <location>
        <begin position="244"/>
        <end position="296"/>
    </location>
</feature>
<feature type="region of interest" description="Disordered" evidence="1">
    <location>
        <begin position="89"/>
        <end position="130"/>
    </location>
</feature>
<keyword evidence="4" id="KW-1185">Reference proteome</keyword>
<feature type="compositionally biased region" description="Polar residues" evidence="1">
    <location>
        <begin position="104"/>
        <end position="117"/>
    </location>
</feature>
<reference evidence="3 4" key="1">
    <citation type="submission" date="2020-01" db="EMBL/GenBank/DDBJ databases">
        <authorList>
            <person name="Gupta K D."/>
        </authorList>
    </citation>
    <scope>NUCLEOTIDE SEQUENCE [LARGE SCALE GENOMIC DNA]</scope>
</reference>
<dbReference type="InterPro" id="IPR026894">
    <property type="entry name" value="DnaJ_X"/>
</dbReference>
<feature type="domain" description="J" evidence="2">
    <location>
        <begin position="135"/>
        <end position="200"/>
    </location>
</feature>
<evidence type="ECO:0000256" key="1">
    <source>
        <dbReference type="SAM" id="MobiDB-lite"/>
    </source>
</evidence>
<evidence type="ECO:0000259" key="2">
    <source>
        <dbReference type="PROSITE" id="PS50076"/>
    </source>
</evidence>
<feature type="compositionally biased region" description="Polar residues" evidence="1">
    <location>
        <begin position="548"/>
        <end position="557"/>
    </location>
</feature>
<feature type="compositionally biased region" description="Basic and acidic residues" evidence="1">
    <location>
        <begin position="255"/>
        <end position="296"/>
    </location>
</feature>
<dbReference type="PRINTS" id="PR00625">
    <property type="entry name" value="JDOMAIN"/>
</dbReference>
<evidence type="ECO:0000313" key="4">
    <source>
        <dbReference type="Proteomes" id="UP000467700"/>
    </source>
</evidence>
<dbReference type="SMART" id="SM00271">
    <property type="entry name" value="DnaJ"/>
    <property type="match status" value="1"/>
</dbReference>